<gene>
    <name evidence="1" type="ORF">V7S43_000140</name>
</gene>
<protein>
    <recommendedName>
        <fullName evidence="3">Carbonic anhydrase</fullName>
    </recommendedName>
</protein>
<evidence type="ECO:0000313" key="2">
    <source>
        <dbReference type="Proteomes" id="UP001632037"/>
    </source>
</evidence>
<proteinExistence type="predicted"/>
<comment type="caution">
    <text evidence="1">The sequence shown here is derived from an EMBL/GenBank/DDBJ whole genome shotgun (WGS) entry which is preliminary data.</text>
</comment>
<dbReference type="EMBL" id="JBIMZQ010000001">
    <property type="protein sequence ID" value="KAL3674180.1"/>
    <property type="molecule type" value="Genomic_DNA"/>
</dbReference>
<evidence type="ECO:0008006" key="3">
    <source>
        <dbReference type="Google" id="ProtNLM"/>
    </source>
</evidence>
<organism evidence="1 2">
    <name type="scientific">Phytophthora oleae</name>
    <dbReference type="NCBI Taxonomy" id="2107226"/>
    <lineage>
        <taxon>Eukaryota</taxon>
        <taxon>Sar</taxon>
        <taxon>Stramenopiles</taxon>
        <taxon>Oomycota</taxon>
        <taxon>Peronosporomycetes</taxon>
        <taxon>Peronosporales</taxon>
        <taxon>Peronosporaceae</taxon>
        <taxon>Phytophthora</taxon>
    </lineage>
</organism>
<evidence type="ECO:0000313" key="1">
    <source>
        <dbReference type="EMBL" id="KAL3674180.1"/>
    </source>
</evidence>
<sequence>MDDLKRILYEVQGNHIVFLDGVTENNINEEILGKGWLLNDREQRKLVVVSSLVCRWKAKPEDDEMLNLREHFISSWTLDEYFKAVEDNELFQAVKPQLDASNELDPAVVFRSASASNTDDDTPAKADHIALWRQEQVKSKYYFAGGSVLHVFGCSTARVVASLDIAAKVISKANATHTLDGRSDDAIYQLYRYRGCDAGFISQYARSAITMFGGPTLIKSIAFDLTDDLEAAKDGRMLEMYFFARICRGGVTLYDGANEIRLPEGKVHILNPLDTTELPAG</sequence>
<accession>A0ABD3G835</accession>
<keyword evidence="2" id="KW-1185">Reference proteome</keyword>
<name>A0ABD3G835_9STRA</name>
<reference evidence="1 2" key="1">
    <citation type="submission" date="2024-09" db="EMBL/GenBank/DDBJ databases">
        <title>Genome sequencing and assembly of Phytophthora oleae, isolate VK10A, causative agent of rot of olive drupes.</title>
        <authorList>
            <person name="Conti Taguali S."/>
            <person name="Riolo M."/>
            <person name="La Spada F."/>
            <person name="Cacciola S.O."/>
            <person name="Dionisio G."/>
        </authorList>
    </citation>
    <scope>NUCLEOTIDE SEQUENCE [LARGE SCALE GENOMIC DNA]</scope>
    <source>
        <strain evidence="1 2">VK10A</strain>
    </source>
</reference>
<dbReference type="Proteomes" id="UP001632037">
    <property type="component" value="Unassembled WGS sequence"/>
</dbReference>
<dbReference type="AlphaFoldDB" id="A0ABD3G835"/>